<dbReference type="AlphaFoldDB" id="A0A4C1TQ86"/>
<protein>
    <submittedName>
        <fullName evidence="1">Uncharacterized protein</fullName>
    </submittedName>
</protein>
<reference evidence="1 2" key="1">
    <citation type="journal article" date="2019" name="Commun. Biol.">
        <title>The bagworm genome reveals a unique fibroin gene that provides high tensile strength.</title>
        <authorList>
            <person name="Kono N."/>
            <person name="Nakamura H."/>
            <person name="Ohtoshi R."/>
            <person name="Tomita M."/>
            <person name="Numata K."/>
            <person name="Arakawa K."/>
        </authorList>
    </citation>
    <scope>NUCLEOTIDE SEQUENCE [LARGE SCALE GENOMIC DNA]</scope>
</reference>
<comment type="caution">
    <text evidence="1">The sequence shown here is derived from an EMBL/GenBank/DDBJ whole genome shotgun (WGS) entry which is preliminary data.</text>
</comment>
<keyword evidence="2" id="KW-1185">Reference proteome</keyword>
<organism evidence="1 2">
    <name type="scientific">Eumeta variegata</name>
    <name type="common">Bagworm moth</name>
    <name type="synonym">Eumeta japonica</name>
    <dbReference type="NCBI Taxonomy" id="151549"/>
    <lineage>
        <taxon>Eukaryota</taxon>
        <taxon>Metazoa</taxon>
        <taxon>Ecdysozoa</taxon>
        <taxon>Arthropoda</taxon>
        <taxon>Hexapoda</taxon>
        <taxon>Insecta</taxon>
        <taxon>Pterygota</taxon>
        <taxon>Neoptera</taxon>
        <taxon>Endopterygota</taxon>
        <taxon>Lepidoptera</taxon>
        <taxon>Glossata</taxon>
        <taxon>Ditrysia</taxon>
        <taxon>Tineoidea</taxon>
        <taxon>Psychidae</taxon>
        <taxon>Oiketicinae</taxon>
        <taxon>Eumeta</taxon>
    </lineage>
</organism>
<dbReference type="EMBL" id="BGZK01000077">
    <property type="protein sequence ID" value="GBP16151.1"/>
    <property type="molecule type" value="Genomic_DNA"/>
</dbReference>
<accession>A0A4C1TQ86</accession>
<dbReference type="Proteomes" id="UP000299102">
    <property type="component" value="Unassembled WGS sequence"/>
</dbReference>
<name>A0A4C1TQ86_EUMVA</name>
<sequence length="80" mass="8490">MSHAVGTYVCCPAAFVEAITVFQLTALPDQSFLQGVFFSGFQLRTPPACTGAQLGGALAIRVERLGSRRSAVLTTVIFIL</sequence>
<evidence type="ECO:0000313" key="1">
    <source>
        <dbReference type="EMBL" id="GBP16151.1"/>
    </source>
</evidence>
<gene>
    <name evidence="1" type="ORF">EVAR_9869_1</name>
</gene>
<evidence type="ECO:0000313" key="2">
    <source>
        <dbReference type="Proteomes" id="UP000299102"/>
    </source>
</evidence>
<proteinExistence type="predicted"/>